<dbReference type="InterPro" id="IPR036388">
    <property type="entry name" value="WH-like_DNA-bd_sf"/>
</dbReference>
<dbReference type="AlphaFoldDB" id="A0A8N4F905"/>
<evidence type="ECO:0000313" key="8">
    <source>
        <dbReference type="Proteomes" id="UP000504607"/>
    </source>
</evidence>
<dbReference type="InterPro" id="IPR032675">
    <property type="entry name" value="LRR_dom_sf"/>
</dbReference>
<dbReference type="Pfam" id="PF23559">
    <property type="entry name" value="WHD_DRP"/>
    <property type="match status" value="1"/>
</dbReference>
<dbReference type="InterPro" id="IPR055414">
    <property type="entry name" value="LRR_R13L4/SHOC2-like"/>
</dbReference>
<feature type="domain" description="Disease resistance protein winged helix" evidence="5">
    <location>
        <begin position="263"/>
        <end position="332"/>
    </location>
</feature>
<dbReference type="SUPFAM" id="SSF52540">
    <property type="entry name" value="P-loop containing nucleoside triphosphate hydrolases"/>
    <property type="match status" value="1"/>
</dbReference>
<dbReference type="Gene3D" id="1.10.8.430">
    <property type="entry name" value="Helical domain of apoptotic protease-activating factors"/>
    <property type="match status" value="1"/>
</dbReference>
<dbReference type="PANTHER" id="PTHR36766:SF70">
    <property type="entry name" value="DISEASE RESISTANCE PROTEIN RGA4"/>
    <property type="match status" value="1"/>
</dbReference>
<dbReference type="InterPro" id="IPR027417">
    <property type="entry name" value="P-loop_NTPase"/>
</dbReference>
<dbReference type="PANTHER" id="PTHR36766">
    <property type="entry name" value="PLANT BROAD-SPECTRUM MILDEW RESISTANCE PROTEIN RPW8"/>
    <property type="match status" value="1"/>
</dbReference>
<evidence type="ECO:0000256" key="3">
    <source>
        <dbReference type="ARBA" id="ARBA00022821"/>
    </source>
</evidence>
<dbReference type="PRINTS" id="PR00364">
    <property type="entry name" value="DISEASERSIST"/>
</dbReference>
<keyword evidence="8" id="KW-1185">Reference proteome</keyword>
<keyword evidence="1" id="KW-0433">Leucine-rich repeat</keyword>
<dbReference type="GO" id="GO:0042742">
    <property type="term" value="P:defense response to bacterium"/>
    <property type="evidence" value="ECO:0007669"/>
    <property type="project" value="UniProtKB-ARBA"/>
</dbReference>
<evidence type="ECO:0000259" key="5">
    <source>
        <dbReference type="Pfam" id="PF23559"/>
    </source>
</evidence>
<reference evidence="9" key="1">
    <citation type="submission" date="2025-08" db="UniProtKB">
        <authorList>
            <consortium name="RefSeq"/>
        </authorList>
    </citation>
    <scope>IDENTIFICATION</scope>
</reference>
<evidence type="ECO:0000259" key="6">
    <source>
        <dbReference type="Pfam" id="PF23598"/>
    </source>
</evidence>
<dbReference type="InterPro" id="IPR056789">
    <property type="entry name" value="LRR_R13L1-DRL21"/>
</dbReference>
<evidence type="ECO:0000259" key="7">
    <source>
        <dbReference type="Pfam" id="PF25019"/>
    </source>
</evidence>
<proteinExistence type="predicted"/>
<feature type="domain" description="R13L1/DRL21-like LRR repeat region" evidence="7">
    <location>
        <begin position="543"/>
        <end position="674"/>
    </location>
</feature>
<dbReference type="KEGG" id="egu:105052939"/>
<evidence type="ECO:0000256" key="2">
    <source>
        <dbReference type="ARBA" id="ARBA00022737"/>
    </source>
</evidence>
<keyword evidence="3" id="KW-0611">Plant defense</keyword>
<dbReference type="OrthoDB" id="2973320at2759"/>
<evidence type="ECO:0000313" key="9">
    <source>
        <dbReference type="RefSeq" id="XP_029122806.1"/>
    </source>
</evidence>
<keyword evidence="2" id="KW-0677">Repeat</keyword>
<dbReference type="InterPro" id="IPR058922">
    <property type="entry name" value="WHD_DRP"/>
</dbReference>
<dbReference type="SUPFAM" id="SSF52058">
    <property type="entry name" value="L domain-like"/>
    <property type="match status" value="1"/>
</dbReference>
<organism evidence="8 9">
    <name type="scientific">Elaeis guineensis var. tenera</name>
    <name type="common">Oil palm</name>
    <dbReference type="NCBI Taxonomy" id="51953"/>
    <lineage>
        <taxon>Eukaryota</taxon>
        <taxon>Viridiplantae</taxon>
        <taxon>Streptophyta</taxon>
        <taxon>Embryophyta</taxon>
        <taxon>Tracheophyta</taxon>
        <taxon>Spermatophyta</taxon>
        <taxon>Magnoliopsida</taxon>
        <taxon>Liliopsida</taxon>
        <taxon>Arecaceae</taxon>
        <taxon>Arecoideae</taxon>
        <taxon>Cocoseae</taxon>
        <taxon>Elaeidinae</taxon>
        <taxon>Elaeis</taxon>
    </lineage>
</organism>
<dbReference type="Gene3D" id="3.80.10.10">
    <property type="entry name" value="Ribonuclease Inhibitor"/>
    <property type="match status" value="1"/>
</dbReference>
<dbReference type="Gene3D" id="3.40.50.300">
    <property type="entry name" value="P-loop containing nucleotide triphosphate hydrolases"/>
    <property type="match status" value="1"/>
</dbReference>
<dbReference type="GO" id="GO:0043531">
    <property type="term" value="F:ADP binding"/>
    <property type="evidence" value="ECO:0007669"/>
    <property type="project" value="InterPro"/>
</dbReference>
<dbReference type="InterPro" id="IPR042197">
    <property type="entry name" value="Apaf_helical"/>
</dbReference>
<evidence type="ECO:0000259" key="4">
    <source>
        <dbReference type="Pfam" id="PF00931"/>
    </source>
</evidence>
<dbReference type="GO" id="GO:0002758">
    <property type="term" value="P:innate immune response-activating signaling pathway"/>
    <property type="evidence" value="ECO:0007669"/>
    <property type="project" value="UniProtKB-ARBA"/>
</dbReference>
<dbReference type="FunFam" id="1.10.10.10:FF:000322">
    <property type="entry name" value="Probable disease resistance protein At1g63360"/>
    <property type="match status" value="1"/>
</dbReference>
<dbReference type="Pfam" id="PF23598">
    <property type="entry name" value="LRR_14"/>
    <property type="match status" value="1"/>
</dbReference>
<dbReference type="Gene3D" id="1.10.10.10">
    <property type="entry name" value="Winged helix-like DNA-binding domain superfamily/Winged helix DNA-binding domain"/>
    <property type="match status" value="1"/>
</dbReference>
<dbReference type="Proteomes" id="UP000504607">
    <property type="component" value="Chromosome 10"/>
</dbReference>
<dbReference type="InterPro" id="IPR002182">
    <property type="entry name" value="NB-ARC"/>
</dbReference>
<feature type="domain" description="Disease resistance R13L4/SHOC-2-like LRR" evidence="6">
    <location>
        <begin position="405"/>
        <end position="516"/>
    </location>
</feature>
<dbReference type="GO" id="GO:0009626">
    <property type="term" value="P:plant-type hypersensitive response"/>
    <property type="evidence" value="ECO:0007669"/>
    <property type="project" value="UniProtKB-ARBA"/>
</dbReference>
<dbReference type="FunFam" id="3.40.50.300:FF:001091">
    <property type="entry name" value="Probable disease resistance protein At1g61300"/>
    <property type="match status" value="1"/>
</dbReference>
<dbReference type="SMART" id="SM00369">
    <property type="entry name" value="LRR_TYP"/>
    <property type="match status" value="3"/>
</dbReference>
<accession>A0A8N4F905</accession>
<dbReference type="Pfam" id="PF00931">
    <property type="entry name" value="NB-ARC"/>
    <property type="match status" value="1"/>
</dbReference>
<sequence length="1004" mass="114286">MLVDRLLKTSHEKKVLVYAITGMGGIGKTTLAWKIFNHEMIQSSFNQIRPAWVCISKAYEQTTVLKKIIMAFKGGRDEIQSSDDELPNKLRQLVTGKKFFLVLDDVWSIEVWDEVLKPLLPDAGPGSRILITTRNTAISKGMDAERCHAVQKLSSEDSWSLLCKMVFRGGGDERLKQNLKHIGMRIVDKCDGLPLALKTIGTVLRGRDLIQAEWEKVAGDSTWWFEQQGDIEGIGKQLMTEVLYPSYEDLSSQLRLCFVYCAMFPKDCILRKDMLVPLWIAEGFIKASKDSSVEDTAGEYWKQLERRCLLQPDPGRYDQGGFKMHPVVRSLALYLAQDECYSGDVRGLRENQTADVTSSSPKRRRVLIKDAEGVSIPEVMKEPTCLRTIIFLDTPPLQEVAENFFEKFTCLRVLDLSEAPNSKLPDAVQNLIHLRYLNLSRSQMSELPNTIGTLRSLQFLGLAECTMLRILSDAILELRNLRVLDVDGTQLEGMPKGIGKLQHLNRLVGFRVNSSTNNADISGAEGGERQNGRQRSPASWCNLEELKSLTQLKFLAVQNLESISSIDEAERAELSSKSRLDDLRLICNPAQEIITDEEKRKIKEVFTKLRPPTRLQRLQIGRYFGLEYPGWMMGGGIGSHLSDLKHLELSDCFFCQTLPPLGLLPQLETLHISGANAVKRIGNEFLLGDAAAAAAGQAQHRFRAFPELKYLALKKMNSWQEWWWKGEEEDQALLPRLEELVIERCGKLMSLPKHLLRNVTRLTIEDAYNVTEIGNLPSVRTLMIARSGLGRIHNLLALDELTIVDCFHLRRMEKIGELRYLKLQDQKMRSLPNWLRNNMEGQEQLHSLTYEGFKSMFASSDRQDFVAARKFEFICSGRLLQRCIKDAPESEWPKIQDIPYVEGYTMDKSKYILYDKSNPDHNFHTNINKEEITNETTTNSSSDLASPFSIVILLLLIIGVTKLAFDYKSFLLPLLMKAAAAIQKFKYTRLCDEIYSLYHAWQKQ</sequence>
<protein>
    <submittedName>
        <fullName evidence="9">Disease resistance RPP13-like protein 1</fullName>
    </submittedName>
</protein>
<feature type="domain" description="NB-ARC" evidence="4">
    <location>
        <begin position="3"/>
        <end position="168"/>
    </location>
</feature>
<name>A0A8N4F905_ELAGV</name>
<evidence type="ECO:0000256" key="1">
    <source>
        <dbReference type="ARBA" id="ARBA00022614"/>
    </source>
</evidence>
<dbReference type="RefSeq" id="XP_029122806.1">
    <property type="nucleotide sequence ID" value="XM_029266973.1"/>
</dbReference>
<gene>
    <name evidence="9" type="primary">LOC105052939</name>
</gene>
<dbReference type="Pfam" id="PF25019">
    <property type="entry name" value="LRR_R13L1-DRL21"/>
    <property type="match status" value="1"/>
</dbReference>
<dbReference type="InterPro" id="IPR003591">
    <property type="entry name" value="Leu-rich_rpt_typical-subtyp"/>
</dbReference>